<feature type="region of interest" description="Disordered" evidence="1">
    <location>
        <begin position="399"/>
        <end position="535"/>
    </location>
</feature>
<name>A0AAW0RID3_9HYPO</name>
<dbReference type="PANTHER" id="PTHR42069:SF1">
    <property type="entry name" value="MARVEL DOMAIN-CONTAINING PROTEIN"/>
    <property type="match status" value="1"/>
</dbReference>
<feature type="transmembrane region" description="Helical" evidence="2">
    <location>
        <begin position="227"/>
        <end position="247"/>
    </location>
</feature>
<dbReference type="PANTHER" id="PTHR42069">
    <property type="entry name" value="HYPHAL ANASTAMOSIS-8 PROTEIN"/>
    <property type="match status" value="1"/>
</dbReference>
<dbReference type="AlphaFoldDB" id="A0AAW0RID3"/>
<gene>
    <name evidence="3" type="ORF">G3M48_009660</name>
</gene>
<feature type="compositionally biased region" description="Polar residues" evidence="1">
    <location>
        <begin position="31"/>
        <end position="51"/>
    </location>
</feature>
<evidence type="ECO:0000256" key="2">
    <source>
        <dbReference type="SAM" id="Phobius"/>
    </source>
</evidence>
<feature type="transmembrane region" description="Helical" evidence="2">
    <location>
        <begin position="324"/>
        <end position="351"/>
    </location>
</feature>
<feature type="region of interest" description="Disordered" evidence="1">
    <location>
        <begin position="106"/>
        <end position="142"/>
    </location>
</feature>
<feature type="compositionally biased region" description="Low complexity" evidence="1">
    <location>
        <begin position="470"/>
        <end position="504"/>
    </location>
</feature>
<accession>A0AAW0RID3</accession>
<keyword evidence="4" id="KW-1185">Reference proteome</keyword>
<keyword evidence="2" id="KW-0472">Membrane</keyword>
<evidence type="ECO:0008006" key="5">
    <source>
        <dbReference type="Google" id="ProtNLM"/>
    </source>
</evidence>
<protein>
    <recommendedName>
        <fullName evidence="5">Hyphal anastamosis-8 protein</fullName>
    </recommendedName>
</protein>
<feature type="transmembrane region" description="Helical" evidence="2">
    <location>
        <begin position="177"/>
        <end position="201"/>
    </location>
</feature>
<proteinExistence type="predicted"/>
<dbReference type="EMBL" id="JAAHCF010000800">
    <property type="protein sequence ID" value="KAK8141937.1"/>
    <property type="molecule type" value="Genomic_DNA"/>
</dbReference>
<feature type="transmembrane region" description="Helical" evidence="2">
    <location>
        <begin position="259"/>
        <end position="283"/>
    </location>
</feature>
<comment type="caution">
    <text evidence="3">The sequence shown here is derived from an EMBL/GenBank/DDBJ whole genome shotgun (WGS) entry which is preliminary data.</text>
</comment>
<keyword evidence="2" id="KW-0812">Transmembrane</keyword>
<evidence type="ECO:0000313" key="4">
    <source>
        <dbReference type="Proteomes" id="UP001397290"/>
    </source>
</evidence>
<evidence type="ECO:0000313" key="3">
    <source>
        <dbReference type="EMBL" id="KAK8141937.1"/>
    </source>
</evidence>
<feature type="compositionally biased region" description="Low complexity" evidence="1">
    <location>
        <begin position="111"/>
        <end position="128"/>
    </location>
</feature>
<keyword evidence="2" id="KW-1133">Transmembrane helix</keyword>
<organism evidence="3 4">
    <name type="scientific">Beauveria asiatica</name>
    <dbReference type="NCBI Taxonomy" id="1069075"/>
    <lineage>
        <taxon>Eukaryota</taxon>
        <taxon>Fungi</taxon>
        <taxon>Dikarya</taxon>
        <taxon>Ascomycota</taxon>
        <taxon>Pezizomycotina</taxon>
        <taxon>Sordariomycetes</taxon>
        <taxon>Hypocreomycetidae</taxon>
        <taxon>Hypocreales</taxon>
        <taxon>Cordycipitaceae</taxon>
        <taxon>Beauveria</taxon>
    </lineage>
</organism>
<reference evidence="3 4" key="1">
    <citation type="submission" date="2020-02" db="EMBL/GenBank/DDBJ databases">
        <title>Comparative genomics of the hypocrealean fungal genus Beauvera.</title>
        <authorList>
            <person name="Showalter D.N."/>
            <person name="Bushley K.E."/>
            <person name="Rehner S.A."/>
        </authorList>
    </citation>
    <scope>NUCLEOTIDE SEQUENCE [LARGE SCALE GENOMIC DNA]</scope>
    <source>
        <strain evidence="3 4">ARSEF4384</strain>
    </source>
</reference>
<evidence type="ECO:0000256" key="1">
    <source>
        <dbReference type="SAM" id="MobiDB-lite"/>
    </source>
</evidence>
<feature type="region of interest" description="Disordered" evidence="1">
    <location>
        <begin position="19"/>
        <end position="91"/>
    </location>
</feature>
<sequence>MTYSPFIPSIVISNLAIFPGGTDDKRRPSALNLTPARSLTGGSTDSESSSLKPPRTPRFVESTAVHSPVDEDPRDAGLVSGRSPFADPEKDQDQIQAVGFGYINSGGGGADEASSSMPPKSPLKSAMKVPGTPARKFDNPLSPTFREEDILEKREASTEVEQARDVKIKTRVRMAKFALRGVNFSCSLIILAMISSSFAIFNSTKNLPSQSKMPSWAQNTKSWPQKLVLAMSCVSLGACVLVFLAYCRGGHRRAERVGTYYTMFAIGWFITSLVLWVVTAALFQNSRNTSGNKDMWGWSCVDNQRAQVFHEKVDYALVCRLQNWSLICMIIEIVIEVICITLYSVVFYRYYTKRRLTKSMDMRDRARSDLYLAQLRSMSAPNTPGFAAAAAGAAGPRSPALSSYAMSPRHPPAAYQNMGPVPETSPFTPGGNNVVVPDSQFNSPSPGFKLQPPPAKAPSATPKLGQGAFTPTSTAPVTPSAPEFAVPAQQQQQQQQQHAPQAAHEPVYDAVPIPGAYADQAVKSPPADQPVFRSA</sequence>
<dbReference type="Proteomes" id="UP001397290">
    <property type="component" value="Unassembled WGS sequence"/>
</dbReference>